<feature type="domain" description="LysM" evidence="2">
    <location>
        <begin position="462"/>
        <end position="505"/>
    </location>
</feature>
<evidence type="ECO:0000313" key="4">
    <source>
        <dbReference type="Proteomes" id="UP000555103"/>
    </source>
</evidence>
<reference evidence="3 4" key="1">
    <citation type="submission" date="2020-08" db="EMBL/GenBank/DDBJ databases">
        <title>Genomic Encyclopedia of Type Strains, Phase IV (KMG-IV): sequencing the most valuable type-strain genomes for metagenomic binning, comparative biology and taxonomic classification.</title>
        <authorList>
            <person name="Goeker M."/>
        </authorList>
    </citation>
    <scope>NUCLEOTIDE SEQUENCE [LARGE SCALE GENOMIC DNA]</scope>
    <source>
        <strain evidence="3 4">DSM 104969</strain>
    </source>
</reference>
<dbReference type="EMBL" id="JACIEP010000002">
    <property type="protein sequence ID" value="MBB4034630.1"/>
    <property type="molecule type" value="Genomic_DNA"/>
</dbReference>
<evidence type="ECO:0000256" key="1">
    <source>
        <dbReference type="ARBA" id="ARBA00007734"/>
    </source>
</evidence>
<dbReference type="InterPro" id="IPR008258">
    <property type="entry name" value="Transglycosylase_SLT_dom_1"/>
</dbReference>
<evidence type="ECO:0000313" key="3">
    <source>
        <dbReference type="EMBL" id="MBB4034630.1"/>
    </source>
</evidence>
<dbReference type="GO" id="GO:0008932">
    <property type="term" value="F:lytic endotransglycosylase activity"/>
    <property type="evidence" value="ECO:0007669"/>
    <property type="project" value="TreeGrafter"/>
</dbReference>
<dbReference type="InterPro" id="IPR036779">
    <property type="entry name" value="LysM_dom_sf"/>
</dbReference>
<dbReference type="PROSITE" id="PS00922">
    <property type="entry name" value="TRANSGLYCOSYLASE"/>
    <property type="match status" value="1"/>
</dbReference>
<dbReference type="SUPFAM" id="SSF54106">
    <property type="entry name" value="LysM domain"/>
    <property type="match status" value="3"/>
</dbReference>
<dbReference type="Gene3D" id="3.10.350.10">
    <property type="entry name" value="LysM domain"/>
    <property type="match status" value="3"/>
</dbReference>
<dbReference type="Gene3D" id="1.10.530.10">
    <property type="match status" value="1"/>
</dbReference>
<evidence type="ECO:0000259" key="2">
    <source>
        <dbReference type="PROSITE" id="PS51782"/>
    </source>
</evidence>
<protein>
    <submittedName>
        <fullName evidence="3">Membrane-bound lytic murein transglycosylase D</fullName>
    </submittedName>
</protein>
<comment type="caution">
    <text evidence="3">The sequence shown here is derived from an EMBL/GenBank/DDBJ whole genome shotgun (WGS) entry which is preliminary data.</text>
</comment>
<dbReference type="PANTHER" id="PTHR33734">
    <property type="entry name" value="LYSM DOMAIN-CONTAINING GPI-ANCHORED PROTEIN 2"/>
    <property type="match status" value="1"/>
</dbReference>
<dbReference type="AlphaFoldDB" id="A0A840CF92"/>
<dbReference type="GO" id="GO:0016020">
    <property type="term" value="C:membrane"/>
    <property type="evidence" value="ECO:0007669"/>
    <property type="project" value="InterPro"/>
</dbReference>
<comment type="similarity">
    <text evidence="1">Belongs to the transglycosylase Slt family.</text>
</comment>
<dbReference type="PROSITE" id="PS51782">
    <property type="entry name" value="LYSM"/>
    <property type="match status" value="3"/>
</dbReference>
<dbReference type="InterPro" id="IPR000189">
    <property type="entry name" value="Transglyc_AS"/>
</dbReference>
<dbReference type="GO" id="GO:0000270">
    <property type="term" value="P:peptidoglycan metabolic process"/>
    <property type="evidence" value="ECO:0007669"/>
    <property type="project" value="InterPro"/>
</dbReference>
<feature type="domain" description="LysM" evidence="2">
    <location>
        <begin position="577"/>
        <end position="620"/>
    </location>
</feature>
<name>A0A840CF92_9BACT</name>
<sequence length="648" mass="72760">MLKKIFFTGLLFGNVLFALGQSDHKSLKETITDKDITYPVDMERNYDQLLSDWSRDVKFSDNCRSNDDGAITFNDSVYMQRLYALPTQMELVFNPLVKSYIEMYAGRRKDQVSYMLGLGKYYFPMFEEELDKEGLPLELKYLPVIESALNPIARSRVGATGLWQFMATTGKMYDLEINSLVDERRDPHKSTNAAVRYLKDMYAIYGDWNLVIAAYNCGPGNVNKAIRRSGGQTDYWAIYPYLPKETRGYVPIFIAATYIMNYYNEHNICPAECKIPASVDSLMVNKNIHFQQIADVINVSIDDIRAYNPQFKNDIIPGDYKAYSLSLPMNKLSAFIDNKDAIYAYRSNELLTHRKMAGLDVVGGGSSSSGNAVTYRVKRGDTMSKIAGTYGVTTAQIKQWNGLSSNKLSVGRRLKIYRPVQAKEEDTSTQLASNNVSTTEETTVVAVSGLTKTVSVPKTVTSYYKVRKGDTWAGVARKNGASINDIKKWNGIKNNSLIAGKSLKIQKIEYVQIEEKVELPEPELPVVLIDSTYTASLIDGYMKKIVRDESTLPIVRIAATDGDDEDRRSSSDDSKIIYHKVKIGETITQIASRYNVSKKDIVTWNKLSSSMAKVGQRLLIILPDQSDESNVVSSREATAHRAILSSSN</sequence>
<feature type="domain" description="LysM" evidence="2">
    <location>
        <begin position="373"/>
        <end position="416"/>
    </location>
</feature>
<organism evidence="3 4">
    <name type="scientific">Dysgonomonas hofstadii</name>
    <dbReference type="NCBI Taxonomy" id="637886"/>
    <lineage>
        <taxon>Bacteria</taxon>
        <taxon>Pseudomonadati</taxon>
        <taxon>Bacteroidota</taxon>
        <taxon>Bacteroidia</taxon>
        <taxon>Bacteroidales</taxon>
        <taxon>Dysgonomonadaceae</taxon>
        <taxon>Dysgonomonas</taxon>
    </lineage>
</organism>
<dbReference type="SMART" id="SM00257">
    <property type="entry name" value="LysM"/>
    <property type="match status" value="3"/>
</dbReference>
<dbReference type="Proteomes" id="UP000555103">
    <property type="component" value="Unassembled WGS sequence"/>
</dbReference>
<dbReference type="PANTHER" id="PTHR33734:SF22">
    <property type="entry name" value="MEMBRANE-BOUND LYTIC MUREIN TRANSGLYCOSYLASE D"/>
    <property type="match status" value="1"/>
</dbReference>
<dbReference type="CDD" id="cd00118">
    <property type="entry name" value="LysM"/>
    <property type="match status" value="3"/>
</dbReference>
<gene>
    <name evidence="3" type="ORF">GGR21_000517</name>
</gene>
<dbReference type="SUPFAM" id="SSF53955">
    <property type="entry name" value="Lysozyme-like"/>
    <property type="match status" value="1"/>
</dbReference>
<proteinExistence type="inferred from homology"/>
<dbReference type="Pfam" id="PF01464">
    <property type="entry name" value="SLT"/>
    <property type="match status" value="1"/>
</dbReference>
<dbReference type="Pfam" id="PF01476">
    <property type="entry name" value="LysM"/>
    <property type="match status" value="3"/>
</dbReference>
<dbReference type="InterPro" id="IPR023346">
    <property type="entry name" value="Lysozyme-like_dom_sf"/>
</dbReference>
<dbReference type="InterPro" id="IPR018392">
    <property type="entry name" value="LysM"/>
</dbReference>
<accession>A0A840CF92</accession>
<keyword evidence="4" id="KW-1185">Reference proteome</keyword>
<dbReference type="CDD" id="cd16894">
    <property type="entry name" value="MltD-like"/>
    <property type="match status" value="1"/>
</dbReference>